<dbReference type="OrthoDB" id="9810303at2"/>
<dbReference type="InterPro" id="IPR029044">
    <property type="entry name" value="Nucleotide-diphossugar_trans"/>
</dbReference>
<organism evidence="1 2">
    <name type="scientific">Rosistilla ulvae</name>
    <dbReference type="NCBI Taxonomy" id="1930277"/>
    <lineage>
        <taxon>Bacteria</taxon>
        <taxon>Pseudomonadati</taxon>
        <taxon>Planctomycetota</taxon>
        <taxon>Planctomycetia</taxon>
        <taxon>Pirellulales</taxon>
        <taxon>Pirellulaceae</taxon>
        <taxon>Rosistilla</taxon>
    </lineage>
</organism>
<dbReference type="NCBIfam" id="TIGR04282">
    <property type="entry name" value="glyco_like_cofC"/>
    <property type="match status" value="1"/>
</dbReference>
<dbReference type="EC" id="2.7.7.68" evidence="1"/>
<keyword evidence="1" id="KW-0808">Transferase</keyword>
<dbReference type="AlphaFoldDB" id="A0A517LVN6"/>
<dbReference type="EMBL" id="CP036261">
    <property type="protein sequence ID" value="QDS86684.1"/>
    <property type="molecule type" value="Genomic_DNA"/>
</dbReference>
<proteinExistence type="predicted"/>
<keyword evidence="2" id="KW-1185">Reference proteome</keyword>
<dbReference type="KEGG" id="ruv:EC9_08570"/>
<gene>
    <name evidence="1" type="primary">cofC</name>
    <name evidence="1" type="ORF">EC9_08570</name>
</gene>
<evidence type="ECO:0000313" key="1">
    <source>
        <dbReference type="EMBL" id="QDS86684.1"/>
    </source>
</evidence>
<dbReference type="Gene3D" id="3.90.550.10">
    <property type="entry name" value="Spore Coat Polysaccharide Biosynthesis Protein SpsA, Chain A"/>
    <property type="match status" value="1"/>
</dbReference>
<dbReference type="PANTHER" id="PTHR36529">
    <property type="entry name" value="SLL1095 PROTEIN"/>
    <property type="match status" value="1"/>
</dbReference>
<accession>A0A517LVN6</accession>
<sequence>MRTLGMFTKYWQPGQVKTRLARNLDASRAASIYQICVEHLAENLADCGDRRTFIVSPDDRATDPCFARFANWTAKPQGSGDLGERMMRYFASADSADDRMLVIGGDCPTVTPDRIVQAFDALENSRVAIGPSGDGGYYLLGIRGPWHNSLRTLFDEMPWGTEGVMARTRSALDALEIEPYLLPPDRDVDTKTDLDDLLRRLPSDPASDNLRAAIERVLNTPTTES</sequence>
<dbReference type="InterPro" id="IPR018641">
    <property type="entry name" value="Trfase_1_rSAM/seldom-assoc"/>
</dbReference>
<dbReference type="PANTHER" id="PTHR36529:SF1">
    <property type="entry name" value="GLYCOSYLTRANSFERASE"/>
    <property type="match status" value="1"/>
</dbReference>
<dbReference type="Pfam" id="PF09837">
    <property type="entry name" value="DUF2064"/>
    <property type="match status" value="1"/>
</dbReference>
<dbReference type="RefSeq" id="WP_145342583.1">
    <property type="nucleotide sequence ID" value="NZ_CP036261.1"/>
</dbReference>
<keyword evidence="1" id="KW-0548">Nucleotidyltransferase</keyword>
<dbReference type="GO" id="GO:0043814">
    <property type="term" value="F:phospholactate guanylyltransferase activity"/>
    <property type="evidence" value="ECO:0007669"/>
    <property type="project" value="UniProtKB-EC"/>
</dbReference>
<evidence type="ECO:0000313" key="2">
    <source>
        <dbReference type="Proteomes" id="UP000319557"/>
    </source>
</evidence>
<reference evidence="1 2" key="1">
    <citation type="submission" date="2019-02" db="EMBL/GenBank/DDBJ databases">
        <title>Deep-cultivation of Planctomycetes and their phenomic and genomic characterization uncovers novel biology.</title>
        <authorList>
            <person name="Wiegand S."/>
            <person name="Jogler M."/>
            <person name="Boedeker C."/>
            <person name="Pinto D."/>
            <person name="Vollmers J."/>
            <person name="Rivas-Marin E."/>
            <person name="Kohn T."/>
            <person name="Peeters S.H."/>
            <person name="Heuer A."/>
            <person name="Rast P."/>
            <person name="Oberbeckmann S."/>
            <person name="Bunk B."/>
            <person name="Jeske O."/>
            <person name="Meyerdierks A."/>
            <person name="Storesund J.E."/>
            <person name="Kallscheuer N."/>
            <person name="Luecker S."/>
            <person name="Lage O.M."/>
            <person name="Pohl T."/>
            <person name="Merkel B.J."/>
            <person name="Hornburger P."/>
            <person name="Mueller R.-W."/>
            <person name="Bruemmer F."/>
            <person name="Labrenz M."/>
            <person name="Spormann A.M."/>
            <person name="Op den Camp H."/>
            <person name="Overmann J."/>
            <person name="Amann R."/>
            <person name="Jetten M.S.M."/>
            <person name="Mascher T."/>
            <person name="Medema M.H."/>
            <person name="Devos D.P."/>
            <person name="Kaster A.-K."/>
            <person name="Ovreas L."/>
            <person name="Rohde M."/>
            <person name="Galperin M.Y."/>
            <person name="Jogler C."/>
        </authorList>
    </citation>
    <scope>NUCLEOTIDE SEQUENCE [LARGE SCALE GENOMIC DNA]</scope>
    <source>
        <strain evidence="1 2">EC9</strain>
    </source>
</reference>
<dbReference type="Proteomes" id="UP000319557">
    <property type="component" value="Chromosome"/>
</dbReference>
<protein>
    <submittedName>
        <fullName evidence="1">2-phospho-L-lactate guanylyltransferase</fullName>
        <ecNumber evidence="1">2.7.7.68</ecNumber>
    </submittedName>
</protein>
<dbReference type="SUPFAM" id="SSF53448">
    <property type="entry name" value="Nucleotide-diphospho-sugar transferases"/>
    <property type="match status" value="1"/>
</dbReference>
<name>A0A517LVN6_9BACT</name>